<evidence type="ECO:0000256" key="1">
    <source>
        <dbReference type="SAM" id="SignalP"/>
    </source>
</evidence>
<evidence type="ECO:0000313" key="4">
    <source>
        <dbReference type="Proteomes" id="UP000738431"/>
    </source>
</evidence>
<dbReference type="InterPro" id="IPR015943">
    <property type="entry name" value="WD40/YVTN_repeat-like_dom_sf"/>
</dbReference>
<reference evidence="3 4" key="1">
    <citation type="submission" date="2021-08" db="EMBL/GenBank/DDBJ databases">
        <authorList>
            <person name="Zhang D."/>
            <person name="Zhang A."/>
            <person name="Wang L."/>
        </authorList>
    </citation>
    <scope>NUCLEOTIDE SEQUENCE [LARGE SCALE GENOMIC DNA]</scope>
    <source>
        <strain evidence="3 4">WL0086</strain>
    </source>
</reference>
<accession>A0ABZ1C5N7</accession>
<dbReference type="PANTHER" id="PTHR34512">
    <property type="entry name" value="CELL SURFACE PROTEIN"/>
    <property type="match status" value="1"/>
</dbReference>
<name>A0ABZ1C5N7_9BACT</name>
<feature type="signal peptide" evidence="1">
    <location>
        <begin position="1"/>
        <end position="31"/>
    </location>
</feature>
<dbReference type="Gene3D" id="2.130.10.10">
    <property type="entry name" value="YVTN repeat-like/Quinoprotein amine dehydrogenase"/>
    <property type="match status" value="2"/>
</dbReference>
<feature type="domain" description="Pyrrolo-quinoline quinone repeat" evidence="2">
    <location>
        <begin position="162"/>
        <end position="341"/>
    </location>
</feature>
<dbReference type="RefSeq" id="WP_221030485.1">
    <property type="nucleotide sequence ID" value="NZ_CP139781.1"/>
</dbReference>
<dbReference type="EMBL" id="CP139781">
    <property type="protein sequence ID" value="WRQ86647.1"/>
    <property type="molecule type" value="Genomic_DNA"/>
</dbReference>
<protein>
    <submittedName>
        <fullName evidence="3">PQQ-binding-like beta-propeller repeat protein</fullName>
    </submittedName>
</protein>
<dbReference type="InterPro" id="IPR018391">
    <property type="entry name" value="PQQ_b-propeller_rpt"/>
</dbReference>
<dbReference type="InterPro" id="IPR011047">
    <property type="entry name" value="Quinoprotein_ADH-like_sf"/>
</dbReference>
<evidence type="ECO:0000259" key="2">
    <source>
        <dbReference type="Pfam" id="PF13360"/>
    </source>
</evidence>
<evidence type="ECO:0000313" key="3">
    <source>
        <dbReference type="EMBL" id="WRQ86647.1"/>
    </source>
</evidence>
<keyword evidence="4" id="KW-1185">Reference proteome</keyword>
<organism evidence="3 4">
    <name type="scientific">Actomonas aquatica</name>
    <dbReference type="NCBI Taxonomy" id="2866162"/>
    <lineage>
        <taxon>Bacteria</taxon>
        <taxon>Pseudomonadati</taxon>
        <taxon>Verrucomicrobiota</taxon>
        <taxon>Opitutia</taxon>
        <taxon>Opitutales</taxon>
        <taxon>Opitutaceae</taxon>
        <taxon>Actomonas</taxon>
    </lineage>
</organism>
<dbReference type="InterPro" id="IPR002372">
    <property type="entry name" value="PQQ_rpt_dom"/>
</dbReference>
<keyword evidence="1" id="KW-0732">Signal</keyword>
<dbReference type="SUPFAM" id="SSF50998">
    <property type="entry name" value="Quinoprotein alcohol dehydrogenase-like"/>
    <property type="match status" value="1"/>
</dbReference>
<gene>
    <name evidence="3" type="ORF">K1X11_017685</name>
</gene>
<reference evidence="3 4" key="2">
    <citation type="submission" date="2023-12" db="EMBL/GenBank/DDBJ databases">
        <title>Description of an unclassified Opitutus bacterium of Verrucomicrobiota.</title>
        <authorList>
            <person name="Zhang D.-F."/>
        </authorList>
    </citation>
    <scope>NUCLEOTIDE SEQUENCE [LARGE SCALE GENOMIC DNA]</scope>
    <source>
        <strain evidence="3 4">WL0086</strain>
    </source>
</reference>
<dbReference type="PANTHER" id="PTHR34512:SF30">
    <property type="entry name" value="OUTER MEMBRANE PROTEIN ASSEMBLY FACTOR BAMB"/>
    <property type="match status" value="1"/>
</dbReference>
<feature type="chain" id="PRO_5046527736" evidence="1">
    <location>
        <begin position="32"/>
        <end position="596"/>
    </location>
</feature>
<dbReference type="Pfam" id="PF13360">
    <property type="entry name" value="PQQ_2"/>
    <property type="match status" value="1"/>
</dbReference>
<dbReference type="SMART" id="SM00564">
    <property type="entry name" value="PQQ"/>
    <property type="match status" value="5"/>
</dbReference>
<proteinExistence type="predicted"/>
<dbReference type="Proteomes" id="UP000738431">
    <property type="component" value="Chromosome"/>
</dbReference>
<sequence length="596" mass="64606">MPTHSLVIPRFGRALLVAAAAFSLVSAPLHAAEKLWTAKLKEKVTWNALTDLGTLLIGTNGAVQSFDPDTGELLWTRDDLDKTSEFNVREVHGAPYLLCNHSKGLGGTKVKLMAIDYLSGETVWETDEIMGQYLATYSIPSHQMAIFALNSWEGSKDEQGMIFRAVDVLTGEVKWQTRYGKANEVRLHIADNTGKFAPRQDLSGYHDPLVDGDMAYLGFRGVDALNLTTGEIVWTQEFKPGHKDFKRTYAPLRIDGDRIYAAGGGSVLALNKADGSVLWKSDRISSYAGLFKSRDNAIVSQVEPINGKVFIRFGGNFSNGQSVLLREPLGVAAFDANTGDELFKFAKPKEGITNLMIIPEHNTVLFADAKKLYGLNIEGAAVTEKFEVEIEFKRKMGGGDVAKIGLGALGGLSGLAKGAMSSSKSRLDVPVAIVRRDGHIVVMGKQHLMAFDPVAQDIKWSTYYAAPGNVLGDSLMFAVTALAATAGNAQVAQAPSYSSSQYRSGVGNIHGALDRYNARAGKRNAATQSSGGYSYVLTNVEEGRKKGIGLMGISLENGEGEKQLLLKDKKPEYLVDEALDRLFHIEKGKTIIAYGL</sequence>